<gene>
    <name evidence="5" type="ORF">CJ030_MR4G023317</name>
</gene>
<dbReference type="SMART" id="SM00364">
    <property type="entry name" value="LRR_BAC"/>
    <property type="match status" value="6"/>
</dbReference>
<dbReference type="GO" id="GO:0005737">
    <property type="term" value="C:cytoplasm"/>
    <property type="evidence" value="ECO:0007669"/>
    <property type="project" value="TreeGrafter"/>
</dbReference>
<dbReference type="InterPro" id="IPR050216">
    <property type="entry name" value="LRR_domain-containing"/>
</dbReference>
<dbReference type="InterPro" id="IPR032675">
    <property type="entry name" value="LRR_dom_sf"/>
</dbReference>
<dbReference type="SMART" id="SM00369">
    <property type="entry name" value="LRR_TYP"/>
    <property type="match status" value="7"/>
</dbReference>
<evidence type="ECO:0000256" key="3">
    <source>
        <dbReference type="ARBA" id="ARBA00023786"/>
    </source>
</evidence>
<feature type="region of interest" description="Disordered" evidence="4">
    <location>
        <begin position="20"/>
        <end position="56"/>
    </location>
</feature>
<dbReference type="FunFam" id="3.80.10.10:FF:000746">
    <property type="entry name" value="Plant intracellular Ras-group-related LRR protein 2"/>
    <property type="match status" value="1"/>
</dbReference>
<name>A0A6A1VUD2_9ROSI</name>
<dbReference type="OrthoDB" id="1668230at2759"/>
<dbReference type="EMBL" id="RXIC02000022">
    <property type="protein sequence ID" value="KAB1215656.1"/>
    <property type="molecule type" value="Genomic_DNA"/>
</dbReference>
<dbReference type="Pfam" id="PF13855">
    <property type="entry name" value="LRR_8"/>
    <property type="match status" value="2"/>
</dbReference>
<comment type="similarity">
    <text evidence="3">Belongs to the SHOC2 family.</text>
</comment>
<dbReference type="PROSITE" id="PS51450">
    <property type="entry name" value="LRR"/>
    <property type="match status" value="2"/>
</dbReference>
<evidence type="ECO:0000256" key="4">
    <source>
        <dbReference type="SAM" id="MobiDB-lite"/>
    </source>
</evidence>
<evidence type="ECO:0000256" key="1">
    <source>
        <dbReference type="ARBA" id="ARBA00022614"/>
    </source>
</evidence>
<keyword evidence="6" id="KW-1185">Reference proteome</keyword>
<reference evidence="5 6" key="1">
    <citation type="journal article" date="2019" name="Plant Biotechnol. J.">
        <title>The red bayberry genome and genetic basis of sex determination.</title>
        <authorList>
            <person name="Jia H.M."/>
            <person name="Jia H.J."/>
            <person name="Cai Q.L."/>
            <person name="Wang Y."/>
            <person name="Zhao H.B."/>
            <person name="Yang W.F."/>
            <person name="Wang G.Y."/>
            <person name="Li Y.H."/>
            <person name="Zhan D.L."/>
            <person name="Shen Y.T."/>
            <person name="Niu Q.F."/>
            <person name="Chang L."/>
            <person name="Qiu J."/>
            <person name="Zhao L."/>
            <person name="Xie H.B."/>
            <person name="Fu W.Y."/>
            <person name="Jin J."/>
            <person name="Li X.W."/>
            <person name="Jiao Y."/>
            <person name="Zhou C.C."/>
            <person name="Tu T."/>
            <person name="Chai C.Y."/>
            <person name="Gao J.L."/>
            <person name="Fan L.J."/>
            <person name="van de Weg E."/>
            <person name="Wang J.Y."/>
            <person name="Gao Z.S."/>
        </authorList>
    </citation>
    <scope>NUCLEOTIDE SEQUENCE [LARGE SCALE GENOMIC DNA]</scope>
    <source>
        <tissue evidence="5">Leaves</tissue>
    </source>
</reference>
<dbReference type="SUPFAM" id="SSF52058">
    <property type="entry name" value="L domain-like"/>
    <property type="match status" value="1"/>
</dbReference>
<dbReference type="InterPro" id="IPR001611">
    <property type="entry name" value="Leu-rich_rpt"/>
</dbReference>
<dbReference type="PRINTS" id="PR00019">
    <property type="entry name" value="LEURICHRPT"/>
</dbReference>
<dbReference type="AlphaFoldDB" id="A0A6A1VUD2"/>
<protein>
    <submittedName>
        <fullName evidence="5">Plant intracellular Ras-group-related LRR protein 1</fullName>
    </submittedName>
</protein>
<keyword evidence="1" id="KW-0433">Leucine-rich repeat</keyword>
<evidence type="ECO:0000313" key="6">
    <source>
        <dbReference type="Proteomes" id="UP000516437"/>
    </source>
</evidence>
<evidence type="ECO:0000313" key="5">
    <source>
        <dbReference type="EMBL" id="KAB1215656.1"/>
    </source>
</evidence>
<dbReference type="InterPro" id="IPR003591">
    <property type="entry name" value="Leu-rich_rpt_typical-subtyp"/>
</dbReference>
<dbReference type="Proteomes" id="UP000516437">
    <property type="component" value="Chromosome 4"/>
</dbReference>
<dbReference type="PANTHER" id="PTHR48051:SF54">
    <property type="entry name" value="LEUCINE-RICH REPEAT-CONTAINING PROTEIN"/>
    <property type="match status" value="1"/>
</dbReference>
<dbReference type="Gene3D" id="3.80.10.10">
    <property type="entry name" value="Ribonuclease Inhibitor"/>
    <property type="match status" value="1"/>
</dbReference>
<proteinExistence type="inferred from homology"/>
<accession>A0A6A1VUD2</accession>
<organism evidence="5 6">
    <name type="scientific">Morella rubra</name>
    <name type="common">Chinese bayberry</name>
    <dbReference type="NCBI Taxonomy" id="262757"/>
    <lineage>
        <taxon>Eukaryota</taxon>
        <taxon>Viridiplantae</taxon>
        <taxon>Streptophyta</taxon>
        <taxon>Embryophyta</taxon>
        <taxon>Tracheophyta</taxon>
        <taxon>Spermatophyta</taxon>
        <taxon>Magnoliopsida</taxon>
        <taxon>eudicotyledons</taxon>
        <taxon>Gunneridae</taxon>
        <taxon>Pentapetalae</taxon>
        <taxon>rosids</taxon>
        <taxon>fabids</taxon>
        <taxon>Fagales</taxon>
        <taxon>Myricaceae</taxon>
        <taxon>Morella</taxon>
    </lineage>
</organism>
<comment type="caution">
    <text evidence="5">The sequence shown here is derived from an EMBL/GenBank/DDBJ whole genome shotgun (WGS) entry which is preliminary data.</text>
</comment>
<keyword evidence="2" id="KW-0677">Repeat</keyword>
<evidence type="ECO:0000256" key="2">
    <source>
        <dbReference type="ARBA" id="ARBA00022737"/>
    </source>
</evidence>
<dbReference type="PANTHER" id="PTHR48051">
    <property type="match status" value="1"/>
</dbReference>
<sequence>MDPNPKSFPILSYVMARLPSLGPKPAAADSEIDIEQPPMPPQKPLSDPSSSSAQAQIEDDMPHLTQPRVLASMTRAISDVAQTRSVLNTLGPRPDHEAVDKAKTKLADIDASLAKQLEETTTVSIPVLDYSNSASTGPKSKTIEARVLKPISSKAHVIPDSIMGLENLEELNASSNMLESLPDSIGLLQKLKILNVSANKLEALPDSICHCRSLVELDVSFNNLTYLPTNIGYELVNLQKLSVQLNKIRSIPSSVCEMKSLRCLDAHFNELNGLPIGIGRLNNLETLDLSSNFSDLKELPDTFGDLTNLRELDLSNNQIHALPDTFGRLDNLTKLNVDQNPLAIPPVEIVKEGVEAVKLFMAKRWLEILAEEERKSMLEMQEHAQTGWLTRSTSWLKGYVSTVSEYLGSPRGSPRDPYLDQQF</sequence>